<reference evidence="3" key="1">
    <citation type="submission" date="2018-12" db="EMBL/GenBank/DDBJ databases">
        <authorList>
            <person name="Syme R.A."/>
            <person name="Farfan-Caceres L."/>
            <person name="Lichtenzveig J."/>
        </authorList>
    </citation>
    <scope>NUCLEOTIDE SEQUENCE</scope>
    <source>
        <strain evidence="3">Al4</strain>
    </source>
</reference>
<accession>A0A8H7MFM7</accession>
<feature type="signal peptide" evidence="2">
    <location>
        <begin position="1"/>
        <end position="19"/>
    </location>
</feature>
<protein>
    <submittedName>
        <fullName evidence="3">Uncharacterized protein</fullName>
    </submittedName>
</protein>
<name>A0A8H7MFM7_9PLEO</name>
<dbReference type="Proteomes" id="UP000651452">
    <property type="component" value="Unassembled WGS sequence"/>
</dbReference>
<keyword evidence="2" id="KW-0732">Signal</keyword>
<keyword evidence="4" id="KW-1185">Reference proteome</keyword>
<sequence>MNALDLLFDFAALMATSSAMTRAPTSTNPSHPPARESPTPSISKATAPPLRNDPTQQTPLPQNDIYSQHSLDIPLAPQHEQFVEPWSVPEQQGVGEYQHVWTSEPVPQQQQRQQQQQYQRQLHQQHFTPLPGFTHSLPCGHHPDHQCQCAYIPETSLYAPYADAALWTMDCPSSYQEGVLLEQGQGGSGSCGNTVLERGVGRGSMVGLRSGWVGKRGKQGKKDVVGWWERDCSIETCWAGLRGGNMYL</sequence>
<evidence type="ECO:0000256" key="2">
    <source>
        <dbReference type="SAM" id="SignalP"/>
    </source>
</evidence>
<evidence type="ECO:0000313" key="3">
    <source>
        <dbReference type="EMBL" id="KAF9694584.1"/>
    </source>
</evidence>
<dbReference type="AlphaFoldDB" id="A0A8H7MFM7"/>
<feature type="compositionally biased region" description="Polar residues" evidence="1">
    <location>
        <begin position="53"/>
        <end position="64"/>
    </location>
</feature>
<reference evidence="3" key="2">
    <citation type="submission" date="2020-09" db="EMBL/GenBank/DDBJ databases">
        <title>Reference genome assembly for Australian Ascochyta lentis isolate Al4.</title>
        <authorList>
            <person name="Lee R.C."/>
            <person name="Farfan-Caceres L.M."/>
            <person name="Debler J.W."/>
            <person name="Williams A.H."/>
            <person name="Henares B.M."/>
        </authorList>
    </citation>
    <scope>NUCLEOTIDE SEQUENCE</scope>
    <source>
        <strain evidence="3">Al4</strain>
    </source>
</reference>
<dbReference type="EMBL" id="RZGK01000013">
    <property type="protein sequence ID" value="KAF9694584.1"/>
    <property type="molecule type" value="Genomic_DNA"/>
</dbReference>
<feature type="compositionally biased region" description="Polar residues" evidence="1">
    <location>
        <begin position="20"/>
        <end position="29"/>
    </location>
</feature>
<gene>
    <name evidence="3" type="ORF">EKO04_007403</name>
</gene>
<evidence type="ECO:0000256" key="1">
    <source>
        <dbReference type="SAM" id="MobiDB-lite"/>
    </source>
</evidence>
<comment type="caution">
    <text evidence="3">The sequence shown here is derived from an EMBL/GenBank/DDBJ whole genome shotgun (WGS) entry which is preliminary data.</text>
</comment>
<proteinExistence type="predicted"/>
<evidence type="ECO:0000313" key="4">
    <source>
        <dbReference type="Proteomes" id="UP000651452"/>
    </source>
</evidence>
<dbReference type="OrthoDB" id="10602209at2759"/>
<organism evidence="3 4">
    <name type="scientific">Ascochyta lentis</name>
    <dbReference type="NCBI Taxonomy" id="205686"/>
    <lineage>
        <taxon>Eukaryota</taxon>
        <taxon>Fungi</taxon>
        <taxon>Dikarya</taxon>
        <taxon>Ascomycota</taxon>
        <taxon>Pezizomycotina</taxon>
        <taxon>Dothideomycetes</taxon>
        <taxon>Pleosporomycetidae</taxon>
        <taxon>Pleosporales</taxon>
        <taxon>Pleosporineae</taxon>
        <taxon>Didymellaceae</taxon>
        <taxon>Ascochyta</taxon>
    </lineage>
</organism>
<feature type="region of interest" description="Disordered" evidence="1">
    <location>
        <begin position="20"/>
        <end position="64"/>
    </location>
</feature>
<feature type="chain" id="PRO_5034271255" evidence="2">
    <location>
        <begin position="20"/>
        <end position="248"/>
    </location>
</feature>